<dbReference type="InterPro" id="IPR004331">
    <property type="entry name" value="SPX_dom"/>
</dbReference>
<dbReference type="PANTHER" id="PTHR45978">
    <property type="entry name" value="SPX DOMAIN-CONTAINING PROTEIN 3"/>
    <property type="match status" value="1"/>
</dbReference>
<sequence>MKFWKILCILIESTLPEWRDEFISYKKLKKQLKLMYPDRDAEGPPERKRRKLDGEASMEIFLNLLEEELAKFNHFFEGKEEYYVIKWKLLQERIAEIEDSDEMLMKVGRDIVDFHGEMVLLENYSALNYTGLAKILKKYDKRSGELIRVPFIKKVLHQPFYSTDVLDKLLKECEMMLDLLFFKKDPSFPAEVINVEERGCSEAEEKAATESKENVLNIPEDLAEIEYMESMYMKLTLSALNVLKEIRGGSSTIDVFSWL</sequence>
<name>A0A6J1BXC8_MOMCH</name>
<dbReference type="RefSeq" id="XP_022134165.1">
    <property type="nucleotide sequence ID" value="XM_022278473.1"/>
</dbReference>
<proteinExistence type="predicted"/>
<dbReference type="OrthoDB" id="6493944at2759"/>
<evidence type="ECO:0000313" key="3">
    <source>
        <dbReference type="RefSeq" id="XP_022134165.1"/>
    </source>
</evidence>
<dbReference type="Pfam" id="PF03105">
    <property type="entry name" value="SPX"/>
    <property type="match status" value="1"/>
</dbReference>
<dbReference type="AlphaFoldDB" id="A0A6J1BXC8"/>
<dbReference type="PANTHER" id="PTHR45978:SF3">
    <property type="entry name" value="SPX DOMAIN-CONTAINING PROTEIN 1-LIKE"/>
    <property type="match status" value="1"/>
</dbReference>
<dbReference type="PROSITE" id="PS51382">
    <property type="entry name" value="SPX"/>
    <property type="match status" value="1"/>
</dbReference>
<keyword evidence="2" id="KW-1185">Reference proteome</keyword>
<accession>A0A6J1BXC8</accession>
<dbReference type="Proteomes" id="UP000504603">
    <property type="component" value="Unplaced"/>
</dbReference>
<dbReference type="GeneID" id="111006495"/>
<dbReference type="CDD" id="cd14481">
    <property type="entry name" value="SPX_AtSPX1_like"/>
    <property type="match status" value="1"/>
</dbReference>
<organism evidence="2 3">
    <name type="scientific">Momordica charantia</name>
    <name type="common">Bitter gourd</name>
    <name type="synonym">Balsam pear</name>
    <dbReference type="NCBI Taxonomy" id="3673"/>
    <lineage>
        <taxon>Eukaryota</taxon>
        <taxon>Viridiplantae</taxon>
        <taxon>Streptophyta</taxon>
        <taxon>Embryophyta</taxon>
        <taxon>Tracheophyta</taxon>
        <taxon>Spermatophyta</taxon>
        <taxon>Magnoliopsida</taxon>
        <taxon>eudicotyledons</taxon>
        <taxon>Gunneridae</taxon>
        <taxon>Pentapetalae</taxon>
        <taxon>rosids</taxon>
        <taxon>fabids</taxon>
        <taxon>Cucurbitales</taxon>
        <taxon>Cucurbitaceae</taxon>
        <taxon>Momordiceae</taxon>
        <taxon>Momordica</taxon>
    </lineage>
</organism>
<dbReference type="KEGG" id="mcha:111006495"/>
<dbReference type="GO" id="GO:0016036">
    <property type="term" value="P:cellular response to phosphate starvation"/>
    <property type="evidence" value="ECO:0007669"/>
    <property type="project" value="InterPro"/>
</dbReference>
<dbReference type="InterPro" id="IPR031142">
    <property type="entry name" value="SPX_prot"/>
</dbReference>
<reference evidence="3" key="1">
    <citation type="submission" date="2025-08" db="UniProtKB">
        <authorList>
            <consortium name="RefSeq"/>
        </authorList>
    </citation>
    <scope>IDENTIFICATION</scope>
    <source>
        <strain evidence="3">OHB3-1</strain>
    </source>
</reference>
<evidence type="ECO:0000313" key="2">
    <source>
        <dbReference type="Proteomes" id="UP000504603"/>
    </source>
</evidence>
<protein>
    <submittedName>
        <fullName evidence="3">SPX domain-containing protein 2-like</fullName>
    </submittedName>
</protein>
<feature type="domain" description="SPX" evidence="1">
    <location>
        <begin position="1"/>
        <end position="153"/>
    </location>
</feature>
<evidence type="ECO:0000259" key="1">
    <source>
        <dbReference type="PROSITE" id="PS51382"/>
    </source>
</evidence>
<gene>
    <name evidence="3" type="primary">LOC111006495</name>
</gene>